<name>A0A0L1IYY8_ASPN3</name>
<dbReference type="AlphaFoldDB" id="A0A0L1IYY8"/>
<reference evidence="4 5" key="1">
    <citation type="submission" date="2014-06" db="EMBL/GenBank/DDBJ databases">
        <title>The Genome of the Aflatoxigenic Filamentous Fungus Aspergillus nomius.</title>
        <authorList>
            <person name="Moore M.G."/>
            <person name="Shannon B.M."/>
            <person name="Brian M.M."/>
        </authorList>
    </citation>
    <scope>NUCLEOTIDE SEQUENCE [LARGE SCALE GENOMIC DNA]</scope>
    <source>
        <strain evidence="4 5">NRRL 13137</strain>
    </source>
</reference>
<proteinExistence type="inferred from homology"/>
<evidence type="ECO:0000256" key="2">
    <source>
        <dbReference type="PIRNR" id="PIRNR037226"/>
    </source>
</evidence>
<evidence type="ECO:0000256" key="1">
    <source>
        <dbReference type="ARBA" id="ARBA00006247"/>
    </source>
</evidence>
<gene>
    <name evidence="4" type="ORF">ANOM_006768</name>
</gene>
<keyword evidence="4" id="KW-0378">Hydrolase</keyword>
<dbReference type="OrthoDB" id="6119954at2759"/>
<dbReference type="GO" id="GO:0016805">
    <property type="term" value="F:dipeptidase activity"/>
    <property type="evidence" value="ECO:0007669"/>
    <property type="project" value="InterPro"/>
</dbReference>
<keyword evidence="5" id="KW-1185">Reference proteome</keyword>
<dbReference type="InterPro" id="IPR002933">
    <property type="entry name" value="Peptidase_M20"/>
</dbReference>
<accession>A0A0L1IYY8</accession>
<dbReference type="Pfam" id="PF07687">
    <property type="entry name" value="M20_dimer"/>
    <property type="match status" value="1"/>
</dbReference>
<dbReference type="Proteomes" id="UP000037505">
    <property type="component" value="Unassembled WGS sequence"/>
</dbReference>
<dbReference type="GeneID" id="26808572"/>
<dbReference type="PROSITE" id="PS51257">
    <property type="entry name" value="PROKAR_LIPOPROTEIN"/>
    <property type="match status" value="1"/>
</dbReference>
<dbReference type="InterPro" id="IPR036264">
    <property type="entry name" value="Bact_exopeptidase_dim_dom"/>
</dbReference>
<dbReference type="InterPro" id="IPR011650">
    <property type="entry name" value="Peptidase_M20_dimer"/>
</dbReference>
<dbReference type="Pfam" id="PF01546">
    <property type="entry name" value="Peptidase_M20"/>
    <property type="match status" value="1"/>
</dbReference>
<feature type="domain" description="Peptidase M20 dimerisation" evidence="3">
    <location>
        <begin position="205"/>
        <end position="294"/>
    </location>
</feature>
<dbReference type="InterPro" id="IPR017439">
    <property type="entry name" value="Amidohydrolase"/>
</dbReference>
<dbReference type="RefSeq" id="XP_015405640.1">
    <property type="nucleotide sequence ID" value="XM_015552024.1"/>
</dbReference>
<dbReference type="PIRSF" id="PIRSF037226">
    <property type="entry name" value="Amidohydrolase_ACY1L2_prd"/>
    <property type="match status" value="1"/>
</dbReference>
<dbReference type="Gene3D" id="3.40.630.10">
    <property type="entry name" value="Zn peptidases"/>
    <property type="match status" value="1"/>
</dbReference>
<dbReference type="EMBL" id="JNOM01000192">
    <property type="protein sequence ID" value="KNG84717.1"/>
    <property type="molecule type" value="Genomic_DNA"/>
</dbReference>
<dbReference type="InterPro" id="IPR017144">
    <property type="entry name" value="Xaa-Arg_dipeptidase"/>
</dbReference>
<sequence length="423" mass="44997">MEYPRDQVKRVISEYLAGVDDLLRQVNLNVSAFSCCGPANLTSKLLAQIHSNPELAYEEKYAHDTISTFLENLGVPVTRSAYGLATCFEATGGSGGRCVNLNAELDALPGIGHACGHNLIATASVAAFLALRHALAEFAVPGRVQLLGTPAEEDGGGKIDLLKHGAYEKADLSLMVHPMAQSSFRDRGVIGAAGQRSIACVDLVCTYTGVSAHAGANPWEGVNALDAFVTAYMNISALRQQIQPQERIHGTILEAPKITNAIPEKTVAKFSVRSPTIRSLAALSNRVRHCLQAGALATGCHASFEDTPAYADLLVNPPLCAEYCRSMQEQGERLLLEAEEVMTGSTDQGNVSYALPALHAIIGIPVSNGAQNHTHEFCVASGEPAAYRIILKAAAAMAMTGWAFLTDDSFSARVKEAHEQAVN</sequence>
<evidence type="ECO:0000313" key="4">
    <source>
        <dbReference type="EMBL" id="KNG84717.1"/>
    </source>
</evidence>
<dbReference type="PANTHER" id="PTHR30575">
    <property type="entry name" value="PEPTIDASE M20"/>
    <property type="match status" value="1"/>
</dbReference>
<dbReference type="FunFam" id="3.30.70.360:FF:000004">
    <property type="entry name" value="Peptidase M20 domain-containing protein 2"/>
    <property type="match status" value="1"/>
</dbReference>
<protein>
    <recommendedName>
        <fullName evidence="2">Peptidase M20 domain-containing protein 2</fullName>
    </recommendedName>
</protein>
<evidence type="ECO:0000313" key="5">
    <source>
        <dbReference type="Proteomes" id="UP000037505"/>
    </source>
</evidence>
<dbReference type="NCBIfam" id="TIGR01891">
    <property type="entry name" value="amidohydrolases"/>
    <property type="match status" value="1"/>
</dbReference>
<organism evidence="4 5">
    <name type="scientific">Aspergillus nomiae NRRL (strain ATCC 15546 / NRRL 13137 / CBS 260.88 / M93)</name>
    <dbReference type="NCBI Taxonomy" id="1509407"/>
    <lineage>
        <taxon>Eukaryota</taxon>
        <taxon>Fungi</taxon>
        <taxon>Dikarya</taxon>
        <taxon>Ascomycota</taxon>
        <taxon>Pezizomycotina</taxon>
        <taxon>Eurotiomycetes</taxon>
        <taxon>Eurotiomycetidae</taxon>
        <taxon>Eurotiales</taxon>
        <taxon>Aspergillaceae</taxon>
        <taxon>Aspergillus</taxon>
        <taxon>Aspergillus subgen. Circumdati</taxon>
    </lineage>
</organism>
<comment type="caution">
    <text evidence="4">The sequence shown here is derived from an EMBL/GenBank/DDBJ whole genome shotgun (WGS) entry which is preliminary data.</text>
</comment>
<evidence type="ECO:0000259" key="3">
    <source>
        <dbReference type="Pfam" id="PF07687"/>
    </source>
</evidence>
<dbReference type="CDD" id="cd05672">
    <property type="entry name" value="M20_ACY1L2-like"/>
    <property type="match status" value="1"/>
</dbReference>
<dbReference type="SUPFAM" id="SSF53187">
    <property type="entry name" value="Zn-dependent exopeptidases"/>
    <property type="match status" value="1"/>
</dbReference>
<dbReference type="Gene3D" id="3.30.70.360">
    <property type="match status" value="1"/>
</dbReference>
<dbReference type="SUPFAM" id="SSF55031">
    <property type="entry name" value="Bacterial exopeptidase dimerisation domain"/>
    <property type="match status" value="1"/>
</dbReference>
<dbReference type="InterPro" id="IPR052030">
    <property type="entry name" value="Peptidase_M20/M20A_hydrolases"/>
</dbReference>
<comment type="similarity">
    <text evidence="1 2">Belongs to the peptidase M20A family.</text>
</comment>
<dbReference type="PANTHER" id="PTHR30575:SF8">
    <property type="entry name" value="PEPTIDASE M20 DOMAIN-CONTAINING PROTEIN 2"/>
    <property type="match status" value="1"/>
</dbReference>